<feature type="transmembrane region" description="Helical" evidence="6">
    <location>
        <begin position="199"/>
        <end position="218"/>
    </location>
</feature>
<feature type="transmembrane region" description="Helical" evidence="6">
    <location>
        <begin position="50"/>
        <end position="79"/>
    </location>
</feature>
<sequence length="237" mass="25612">MNDIGIFFALAGGILSFFSPCVFPLLPAYITHLTGGKIEDSKLLVNRTTLYLRSIGFIIGFSIIFVALGASASFIGQILSEYRVLIMQIAGLLIIIFGLQMAGLLKFKVLMKEKRIQSEQKSKNIFSSILLGMAFATGWSPCVGLALSSILLLASSSDTLSQGVFLLGAYSLGMAIPFLIISIVISYSLKTIRTINKYLAKLAVVNGMIMVGLGFLVLSGQMQKISAWLSAFSLFDL</sequence>
<proteinExistence type="inferred from homology"/>
<dbReference type="PANTHER" id="PTHR31272:SF4">
    <property type="entry name" value="CYTOCHROME C-TYPE BIOGENESIS PROTEIN HI_1454-RELATED"/>
    <property type="match status" value="1"/>
</dbReference>
<comment type="similarity">
    <text evidence="2">Belongs to the DsbD family.</text>
</comment>
<feature type="domain" description="Cytochrome C biogenesis protein transmembrane" evidence="7">
    <location>
        <begin position="8"/>
        <end position="217"/>
    </location>
</feature>
<gene>
    <name evidence="8" type="ORF">SAMN05192533_103306</name>
</gene>
<evidence type="ECO:0000256" key="2">
    <source>
        <dbReference type="ARBA" id="ARBA00006143"/>
    </source>
</evidence>
<accession>A0A1H7Z8C3</accession>
<dbReference type="STRING" id="930146.SAMN05192533_103306"/>
<evidence type="ECO:0000256" key="6">
    <source>
        <dbReference type="SAM" id="Phobius"/>
    </source>
</evidence>
<protein>
    <submittedName>
        <fullName evidence="8">Cytochrome c-type biogenesis protein</fullName>
    </submittedName>
</protein>
<evidence type="ECO:0000256" key="1">
    <source>
        <dbReference type="ARBA" id="ARBA00004141"/>
    </source>
</evidence>
<keyword evidence="5 6" id="KW-0472">Membrane</keyword>
<dbReference type="GO" id="GO:0016020">
    <property type="term" value="C:membrane"/>
    <property type="evidence" value="ECO:0007669"/>
    <property type="project" value="UniProtKB-SubCell"/>
</dbReference>
<evidence type="ECO:0000256" key="4">
    <source>
        <dbReference type="ARBA" id="ARBA00022989"/>
    </source>
</evidence>
<keyword evidence="4 6" id="KW-1133">Transmembrane helix</keyword>
<comment type="subcellular location">
    <subcellularLocation>
        <location evidence="1">Membrane</location>
        <topology evidence="1">Multi-pass membrane protein</topology>
    </subcellularLocation>
</comment>
<keyword evidence="3 6" id="KW-0812">Transmembrane</keyword>
<feature type="transmembrane region" description="Helical" evidence="6">
    <location>
        <begin position="6"/>
        <end position="30"/>
    </location>
</feature>
<evidence type="ECO:0000256" key="3">
    <source>
        <dbReference type="ARBA" id="ARBA00022692"/>
    </source>
</evidence>
<dbReference type="Pfam" id="PF02683">
    <property type="entry name" value="DsbD_TM"/>
    <property type="match status" value="1"/>
</dbReference>
<dbReference type="InterPro" id="IPR051790">
    <property type="entry name" value="Cytochrome_c-biogenesis_DsbD"/>
</dbReference>
<dbReference type="EMBL" id="FOBW01000003">
    <property type="protein sequence ID" value="SEM54491.1"/>
    <property type="molecule type" value="Genomic_DNA"/>
</dbReference>
<feature type="transmembrane region" description="Helical" evidence="6">
    <location>
        <begin position="85"/>
        <end position="105"/>
    </location>
</feature>
<organism evidence="8 9">
    <name type="scientific">Mesobacillus persicus</name>
    <dbReference type="NCBI Taxonomy" id="930146"/>
    <lineage>
        <taxon>Bacteria</taxon>
        <taxon>Bacillati</taxon>
        <taxon>Bacillota</taxon>
        <taxon>Bacilli</taxon>
        <taxon>Bacillales</taxon>
        <taxon>Bacillaceae</taxon>
        <taxon>Mesobacillus</taxon>
    </lineage>
</organism>
<dbReference type="Proteomes" id="UP000198553">
    <property type="component" value="Unassembled WGS sequence"/>
</dbReference>
<dbReference type="PANTHER" id="PTHR31272">
    <property type="entry name" value="CYTOCHROME C-TYPE BIOGENESIS PROTEIN HI_1454-RELATED"/>
    <property type="match status" value="1"/>
</dbReference>
<name>A0A1H7Z8C3_9BACI</name>
<evidence type="ECO:0000313" key="9">
    <source>
        <dbReference type="Proteomes" id="UP000198553"/>
    </source>
</evidence>
<evidence type="ECO:0000313" key="8">
    <source>
        <dbReference type="EMBL" id="SEM54491.1"/>
    </source>
</evidence>
<evidence type="ECO:0000256" key="5">
    <source>
        <dbReference type="ARBA" id="ARBA00023136"/>
    </source>
</evidence>
<feature type="transmembrane region" description="Helical" evidence="6">
    <location>
        <begin position="125"/>
        <end position="152"/>
    </location>
</feature>
<evidence type="ECO:0000259" key="7">
    <source>
        <dbReference type="Pfam" id="PF02683"/>
    </source>
</evidence>
<dbReference type="AlphaFoldDB" id="A0A1H7Z8C3"/>
<feature type="transmembrane region" description="Helical" evidence="6">
    <location>
        <begin position="164"/>
        <end position="187"/>
    </location>
</feature>
<keyword evidence="9" id="KW-1185">Reference proteome</keyword>
<dbReference type="GO" id="GO:0017004">
    <property type="term" value="P:cytochrome complex assembly"/>
    <property type="evidence" value="ECO:0007669"/>
    <property type="project" value="InterPro"/>
</dbReference>
<dbReference type="RefSeq" id="WP_090742585.1">
    <property type="nucleotide sequence ID" value="NZ_FOBW01000003.1"/>
</dbReference>
<dbReference type="InterPro" id="IPR003834">
    <property type="entry name" value="Cyt_c_assmbl_TM_dom"/>
</dbReference>
<dbReference type="OrthoDB" id="9803065at2"/>
<reference evidence="9" key="1">
    <citation type="submission" date="2016-10" db="EMBL/GenBank/DDBJ databases">
        <authorList>
            <person name="Varghese N."/>
            <person name="Submissions S."/>
        </authorList>
    </citation>
    <scope>NUCLEOTIDE SEQUENCE [LARGE SCALE GENOMIC DNA]</scope>
    <source>
        <strain evidence="9">B48,IBRC-M 10115,DSM 25386,CECT 8001</strain>
    </source>
</reference>